<accession>A0ABR2PL87</accession>
<reference evidence="8 9" key="1">
    <citation type="journal article" date="2024" name="G3 (Bethesda)">
        <title>Genome assembly of Hibiscus sabdariffa L. provides insights into metabolisms of medicinal natural products.</title>
        <authorList>
            <person name="Kim T."/>
        </authorList>
    </citation>
    <scope>NUCLEOTIDE SEQUENCE [LARGE SCALE GENOMIC DNA]</scope>
    <source>
        <strain evidence="8">TK-2024</strain>
        <tissue evidence="8">Old leaves</tissue>
    </source>
</reference>
<dbReference type="InterPro" id="IPR017423">
    <property type="entry name" value="TRM6"/>
</dbReference>
<feature type="compositionally biased region" description="Polar residues" evidence="7">
    <location>
        <begin position="658"/>
        <end position="667"/>
    </location>
</feature>
<dbReference type="PANTHER" id="PTHR12945">
    <property type="entry name" value="TRANSLATION INITIATION FACTOR EIF3-RELATED"/>
    <property type="match status" value="1"/>
</dbReference>
<feature type="region of interest" description="Disordered" evidence="7">
    <location>
        <begin position="562"/>
        <end position="695"/>
    </location>
</feature>
<evidence type="ECO:0000256" key="3">
    <source>
        <dbReference type="ARBA" id="ARBA00021704"/>
    </source>
</evidence>
<keyword evidence="4" id="KW-0819">tRNA processing</keyword>
<dbReference type="Pfam" id="PF03134">
    <property type="entry name" value="TB2_DP1_HVA22"/>
    <property type="match status" value="1"/>
</dbReference>
<sequence>MSESKPESAPVLNPRVTWEGCSVLLDINDGDRLVFARLSAGSTLKIGNKTCSLQPLIGCPFGSLFQVESGKEKPYLSRFLPPTEGLFFFFLFPETQGATGNEIVEALIANSATFEKKTQFSQEKYRLKKQKKYAPSVLLRRPFSRSICEAYFKKYPVRIGFLRVDALSLLLSMANVTANSDVLVMDMVGGLVTGAVAERLGGTGSVCSTYLGETPYPIEIIKIILQCSLDDLCSVQNETGVQVSQHEDVCAMEIHSNEKTSLSVSTEEVPLSSINGVTELVPENELTSSKTSKAPKAGEKAPKESIQSWKKNGFSSLIIAAPEQDAWSLVKDLLPLLTYSAPFAIYHQYLLPLATSMHNLQLEKMAIGLQISEPWLRKYQVLPSRTHPCMQMSRTGGYILSAGTEIIPLLWYFVKEINQEKEGKPRMVLGYAYPAYECYKTVEMNKPDVEQLRFWCQYWILVAVLTVSERIGDAFVSWVPMYSEAKLAFFIYLWYPRTRGTFYVYDSFFRPYVAKHENEIDRNLSELRIRAGDMAVLYWQRAASYGQTRFFEILQYVASQSTTPRPLHPQNSQAQGARARQPSGVRSRQSSSKAQAAQPEAEEPPSPASSTSSSQHQREVAEEVGPSEVAKPTPSASESTSSLPAETEAEAMQIETVPPSSTRNEGTNPPPQETLMEESIRLTRGRLRKNRSAAR</sequence>
<evidence type="ECO:0000256" key="1">
    <source>
        <dbReference type="ARBA" id="ARBA00004123"/>
    </source>
</evidence>
<keyword evidence="5" id="KW-0539">Nucleus</keyword>
<proteinExistence type="inferred from homology"/>
<feature type="region of interest" description="Disordered" evidence="7">
    <location>
        <begin position="284"/>
        <end position="306"/>
    </location>
</feature>
<evidence type="ECO:0000256" key="6">
    <source>
        <dbReference type="ARBA" id="ARBA00032319"/>
    </source>
</evidence>
<evidence type="ECO:0000256" key="7">
    <source>
        <dbReference type="SAM" id="MobiDB-lite"/>
    </source>
</evidence>
<keyword evidence="9" id="KW-1185">Reference proteome</keyword>
<evidence type="ECO:0000256" key="4">
    <source>
        <dbReference type="ARBA" id="ARBA00022694"/>
    </source>
</evidence>
<dbReference type="InterPro" id="IPR004345">
    <property type="entry name" value="TB2_DP1_HVA22"/>
</dbReference>
<dbReference type="PANTHER" id="PTHR12945:SF0">
    <property type="entry name" value="TRNA (ADENINE(58)-N(1))-METHYLTRANSFERASE NON-CATALYTIC SUBUNIT TRM6"/>
    <property type="match status" value="1"/>
</dbReference>
<feature type="compositionally biased region" description="Basic residues" evidence="7">
    <location>
        <begin position="683"/>
        <end position="695"/>
    </location>
</feature>
<organism evidence="8 9">
    <name type="scientific">Hibiscus sabdariffa</name>
    <name type="common">roselle</name>
    <dbReference type="NCBI Taxonomy" id="183260"/>
    <lineage>
        <taxon>Eukaryota</taxon>
        <taxon>Viridiplantae</taxon>
        <taxon>Streptophyta</taxon>
        <taxon>Embryophyta</taxon>
        <taxon>Tracheophyta</taxon>
        <taxon>Spermatophyta</taxon>
        <taxon>Magnoliopsida</taxon>
        <taxon>eudicotyledons</taxon>
        <taxon>Gunneridae</taxon>
        <taxon>Pentapetalae</taxon>
        <taxon>rosids</taxon>
        <taxon>malvids</taxon>
        <taxon>Malvales</taxon>
        <taxon>Malvaceae</taxon>
        <taxon>Malvoideae</taxon>
        <taxon>Hibiscus</taxon>
    </lineage>
</organism>
<protein>
    <recommendedName>
        <fullName evidence="3">tRNA (adenine(58)-N(1))-methyltransferase non-catalytic subunit TRM6</fullName>
    </recommendedName>
    <alternativeName>
        <fullName evidence="6">tRNA(m1A58)-methyltransferase subunit TRM6</fullName>
    </alternativeName>
</protein>
<comment type="caution">
    <text evidence="8">The sequence shown here is derived from an EMBL/GenBank/DDBJ whole genome shotgun (WGS) entry which is preliminary data.</text>
</comment>
<feature type="compositionally biased region" description="Low complexity" evidence="7">
    <location>
        <begin position="586"/>
        <end position="599"/>
    </location>
</feature>
<evidence type="ECO:0000313" key="8">
    <source>
        <dbReference type="EMBL" id="KAK8989041.1"/>
    </source>
</evidence>
<evidence type="ECO:0000313" key="9">
    <source>
        <dbReference type="Proteomes" id="UP001396334"/>
    </source>
</evidence>
<evidence type="ECO:0000256" key="5">
    <source>
        <dbReference type="ARBA" id="ARBA00023242"/>
    </source>
</evidence>
<comment type="similarity">
    <text evidence="2">Belongs to the TRM6/GCD10 family.</text>
</comment>
<comment type="subcellular location">
    <subcellularLocation>
        <location evidence="1">Nucleus</location>
    </subcellularLocation>
</comment>
<feature type="compositionally biased region" description="Polar residues" evidence="7">
    <location>
        <begin position="634"/>
        <end position="644"/>
    </location>
</feature>
<dbReference type="Pfam" id="PF04189">
    <property type="entry name" value="Gcd10p"/>
    <property type="match status" value="1"/>
</dbReference>
<dbReference type="Proteomes" id="UP001396334">
    <property type="component" value="Unassembled WGS sequence"/>
</dbReference>
<gene>
    <name evidence="8" type="ORF">V6N11_030409</name>
</gene>
<feature type="compositionally biased region" description="Polar residues" evidence="7">
    <location>
        <begin position="562"/>
        <end position="575"/>
    </location>
</feature>
<name>A0ABR2PL87_9ROSI</name>
<dbReference type="EMBL" id="JBBPBN010000057">
    <property type="protein sequence ID" value="KAK8989041.1"/>
    <property type="molecule type" value="Genomic_DNA"/>
</dbReference>
<evidence type="ECO:0000256" key="2">
    <source>
        <dbReference type="ARBA" id="ARBA00008320"/>
    </source>
</evidence>